<dbReference type="AlphaFoldDB" id="A0A1G6KPB6"/>
<feature type="transmembrane region" description="Helical" evidence="7">
    <location>
        <begin position="12"/>
        <end position="31"/>
    </location>
</feature>
<comment type="similarity">
    <text evidence="2">Belongs to the cation diffusion facilitator (CDF) transporter (TC 2.A.4) family.</text>
</comment>
<keyword evidence="11" id="KW-1185">Reference proteome</keyword>
<evidence type="ECO:0000256" key="1">
    <source>
        <dbReference type="ARBA" id="ARBA00004141"/>
    </source>
</evidence>
<evidence type="ECO:0000256" key="5">
    <source>
        <dbReference type="ARBA" id="ARBA00022989"/>
    </source>
</evidence>
<dbReference type="FunFam" id="1.20.1510.10:FF:000006">
    <property type="entry name" value="Divalent cation efflux transporter"/>
    <property type="match status" value="1"/>
</dbReference>
<keyword evidence="5 7" id="KW-1133">Transmembrane helix</keyword>
<evidence type="ECO:0000313" key="11">
    <source>
        <dbReference type="Proteomes" id="UP000199322"/>
    </source>
</evidence>
<dbReference type="InterPro" id="IPR027470">
    <property type="entry name" value="Cation_efflux_CTD"/>
</dbReference>
<dbReference type="Proteomes" id="UP000199322">
    <property type="component" value="Unassembled WGS sequence"/>
</dbReference>
<reference evidence="10 11" key="1">
    <citation type="submission" date="2016-10" db="EMBL/GenBank/DDBJ databases">
        <authorList>
            <person name="de Groot N.N."/>
        </authorList>
    </citation>
    <scope>NUCLEOTIDE SEQUENCE [LARGE SCALE GENOMIC DNA]</scope>
    <source>
        <strain evidence="10 11">WG14</strain>
    </source>
</reference>
<dbReference type="Pfam" id="PF16916">
    <property type="entry name" value="ZT_dimer"/>
    <property type="match status" value="1"/>
</dbReference>
<dbReference type="PANTHER" id="PTHR43840:SF15">
    <property type="entry name" value="MITOCHONDRIAL METAL TRANSPORTER 1-RELATED"/>
    <property type="match status" value="1"/>
</dbReference>
<evidence type="ECO:0000256" key="2">
    <source>
        <dbReference type="ARBA" id="ARBA00008114"/>
    </source>
</evidence>
<evidence type="ECO:0000259" key="9">
    <source>
        <dbReference type="Pfam" id="PF16916"/>
    </source>
</evidence>
<evidence type="ECO:0000313" key="10">
    <source>
        <dbReference type="EMBL" id="SDC32671.1"/>
    </source>
</evidence>
<feature type="transmembrane region" description="Helical" evidence="7">
    <location>
        <begin position="158"/>
        <end position="176"/>
    </location>
</feature>
<dbReference type="InterPro" id="IPR050291">
    <property type="entry name" value="CDF_Transporter"/>
</dbReference>
<dbReference type="Pfam" id="PF01545">
    <property type="entry name" value="Cation_efflux"/>
    <property type="match status" value="1"/>
</dbReference>
<dbReference type="RefSeq" id="WP_091403063.1">
    <property type="nucleotide sequence ID" value="NZ_FMYV01000003.1"/>
</dbReference>
<feature type="domain" description="Cation efflux protein cytoplasmic" evidence="9">
    <location>
        <begin position="216"/>
        <end position="293"/>
    </location>
</feature>
<keyword evidence="6 7" id="KW-0472">Membrane</keyword>
<sequence length="298" mass="33192">MNRQKEAYKVTFAGFLVNIILIVFKLLAGFLGNSSAMIADGIHSMSDFGSDIMVFFGFKISNKPADDNHNYGHERFETLTSFVISIMLIGVGIGISFSSVDKIINIINGEVIEVPGLIAFFAALISIISKEWIYRYTLKVGKKIKSKAIIANAWHHRTDSFSSIGALIGIGMAILLGDKFVILDPITALIVTVFIFKAGIEILMQSINEFLDVAIEEKDIKLIEDIIFNTDGVKDFHKLKTRALGNKISVEFHILVDKGLSITKAHEITDILENKLKNEFGDETHINIHIEPYKESEI</sequence>
<proteinExistence type="inferred from homology"/>
<protein>
    <submittedName>
        <fullName evidence="10">Cation diffusion facilitator family transporter</fullName>
    </submittedName>
</protein>
<evidence type="ECO:0000256" key="7">
    <source>
        <dbReference type="SAM" id="Phobius"/>
    </source>
</evidence>
<dbReference type="PANTHER" id="PTHR43840">
    <property type="entry name" value="MITOCHONDRIAL METAL TRANSPORTER 1-RELATED"/>
    <property type="match status" value="1"/>
</dbReference>
<dbReference type="SUPFAM" id="SSF161111">
    <property type="entry name" value="Cation efflux protein transmembrane domain-like"/>
    <property type="match status" value="1"/>
</dbReference>
<keyword evidence="4 7" id="KW-0812">Transmembrane</keyword>
<dbReference type="InterPro" id="IPR058533">
    <property type="entry name" value="Cation_efflux_TM"/>
</dbReference>
<gene>
    <name evidence="10" type="ORF">SAMN04488588_0829</name>
</gene>
<evidence type="ECO:0000259" key="8">
    <source>
        <dbReference type="Pfam" id="PF01545"/>
    </source>
</evidence>
<dbReference type="InterPro" id="IPR002524">
    <property type="entry name" value="Cation_efflux"/>
</dbReference>
<comment type="subcellular location">
    <subcellularLocation>
        <location evidence="1">Membrane</location>
        <topology evidence="1">Multi-pass membrane protein</topology>
    </subcellularLocation>
</comment>
<keyword evidence="3" id="KW-0813">Transport</keyword>
<feature type="transmembrane region" description="Helical" evidence="7">
    <location>
        <begin position="117"/>
        <end position="137"/>
    </location>
</feature>
<dbReference type="SUPFAM" id="SSF160240">
    <property type="entry name" value="Cation efflux protein cytoplasmic domain-like"/>
    <property type="match status" value="1"/>
</dbReference>
<dbReference type="GO" id="GO:0008324">
    <property type="term" value="F:monoatomic cation transmembrane transporter activity"/>
    <property type="evidence" value="ECO:0007669"/>
    <property type="project" value="InterPro"/>
</dbReference>
<evidence type="ECO:0000256" key="3">
    <source>
        <dbReference type="ARBA" id="ARBA00022448"/>
    </source>
</evidence>
<evidence type="ECO:0000256" key="4">
    <source>
        <dbReference type="ARBA" id="ARBA00022692"/>
    </source>
</evidence>
<feature type="domain" description="Cation efflux protein transmembrane" evidence="8">
    <location>
        <begin position="12"/>
        <end position="209"/>
    </location>
</feature>
<dbReference type="Gene3D" id="3.30.70.1350">
    <property type="entry name" value="Cation efflux protein, cytoplasmic domain"/>
    <property type="match status" value="1"/>
</dbReference>
<dbReference type="GO" id="GO:0016020">
    <property type="term" value="C:membrane"/>
    <property type="evidence" value="ECO:0007669"/>
    <property type="project" value="UniProtKB-SubCell"/>
</dbReference>
<dbReference type="NCBIfam" id="TIGR01297">
    <property type="entry name" value="CDF"/>
    <property type="match status" value="1"/>
</dbReference>
<dbReference type="EMBL" id="FMYV01000003">
    <property type="protein sequence ID" value="SDC32671.1"/>
    <property type="molecule type" value="Genomic_DNA"/>
</dbReference>
<dbReference type="STRING" id="28234.SAMN04488588_0829"/>
<feature type="transmembrane region" description="Helical" evidence="7">
    <location>
        <begin position="79"/>
        <end position="97"/>
    </location>
</feature>
<evidence type="ECO:0000256" key="6">
    <source>
        <dbReference type="ARBA" id="ARBA00023136"/>
    </source>
</evidence>
<name>A0A1G6KPB6_9BACT</name>
<dbReference type="InterPro" id="IPR027469">
    <property type="entry name" value="Cation_efflux_TMD_sf"/>
</dbReference>
<organism evidence="10 11">
    <name type="scientific">Geotoga petraea</name>
    <dbReference type="NCBI Taxonomy" id="28234"/>
    <lineage>
        <taxon>Bacteria</taxon>
        <taxon>Thermotogati</taxon>
        <taxon>Thermotogota</taxon>
        <taxon>Thermotogae</taxon>
        <taxon>Petrotogales</taxon>
        <taxon>Petrotogaceae</taxon>
        <taxon>Geotoga</taxon>
    </lineage>
</organism>
<dbReference type="Gene3D" id="1.20.1510.10">
    <property type="entry name" value="Cation efflux protein transmembrane domain"/>
    <property type="match status" value="1"/>
</dbReference>
<dbReference type="InterPro" id="IPR036837">
    <property type="entry name" value="Cation_efflux_CTD_sf"/>
</dbReference>
<accession>A0A1G6KPB6</accession>